<evidence type="ECO:0000313" key="2">
    <source>
        <dbReference type="Proteomes" id="UP001148482"/>
    </source>
</evidence>
<comment type="caution">
    <text evidence="1">The sequence shown here is derived from an EMBL/GenBank/DDBJ whole genome shotgun (WGS) entry which is preliminary data.</text>
</comment>
<dbReference type="EMBL" id="JAPJDA010000027">
    <property type="protein sequence ID" value="MCX2839439.1"/>
    <property type="molecule type" value="Genomic_DNA"/>
</dbReference>
<reference evidence="1" key="1">
    <citation type="submission" date="2022-11" db="EMBL/GenBank/DDBJ databases">
        <title>Salinimicrobium profundisediminis sp. nov., isolated from deep-sea sediment of the Mariana Trench.</title>
        <authorList>
            <person name="Fu H."/>
        </authorList>
    </citation>
    <scope>NUCLEOTIDE SEQUENCE</scope>
    <source>
        <strain evidence="1">MT39</strain>
    </source>
</reference>
<evidence type="ECO:0008006" key="3">
    <source>
        <dbReference type="Google" id="ProtNLM"/>
    </source>
</evidence>
<dbReference type="Gene3D" id="2.180.10.10">
    <property type="entry name" value="RHS repeat-associated core"/>
    <property type="match status" value="1"/>
</dbReference>
<proteinExistence type="predicted"/>
<dbReference type="AlphaFoldDB" id="A0A9X3D198"/>
<keyword evidence="2" id="KW-1185">Reference proteome</keyword>
<evidence type="ECO:0000313" key="1">
    <source>
        <dbReference type="EMBL" id="MCX2839439.1"/>
    </source>
</evidence>
<sequence length="1160" mass="132010">MIITRKILVFIFVLLFTDMFAQTNVEIPNLTLPSPTAYHLGEYGQENVGLFTGTTQVSVPLGNYRTSNLDVPIYLGYSSNGVKVDQISSNVGLDWNLVAGGVITRIVRDEPDDQRNYLFPEKEISDVGVYSPIAMDFFYEAGRGEFDTERDLYSFNFSGHSGRFVVDNNKKIVQIPKSSLKIETVIENDIRGFQITTPVGVKYIFLEEEESFSRISGAGHSEQGLIRTTAWYLSRIEHPKGDIINFIYGSNQFSYTVSESQTFIVPFPSGQYVCGTTAGGPVVYPGNDISLKNNLRHVGKELLEINSNSPSSGSVTFSNGIHHPTLGFGLIDKIIFNNSEKITVESIRLNYLLTQNQRVFLKEVVFSDPDKKYNFVYDDPEGFPSRLSKSQDHWGYYNGKTNSSYWFPNPKTLGQNIPNELKAHNIGADKSPNYLFAKKGLLKKVTYPTKGSTNFEHEENSESREELNYPPKDIVRLFQETNSSQMGEFSDEKTVFSPMKQEIEILAGAHFNSYVCSQNFDVKKSKVEFSIQEVKSGNFINLYKYTSLGGRINLGKSYLVGPDNSENLNAQLEKGKNYKFKITLRFNCIYASARISYYKDPAEIIQANVPSGGLRLKSIVTKGSDDQQNSHKKIYYGKKESLTISSANPGVRPYYLSKNIERKLCQNGQGGYYNFNYLHLSSNSIRNLYKTQGVNSTYYEFVTISYGGESFEKGGEEHQFIVNSDYPGNPLYGEPIEESPYTNFGWDNGFLKKKLSFKKGSNGGFINVRKTENFYKKDIRLYDEVYAYSIRKKYERTGMVSGDITYECTEKDLNRKHIQSYCAADHSHWWSTTSGKCYASGSNNKLLVIPHPCFGGTLPKTIVYPELIDNLDIQEYKTLSNWTYLDYQTRTDYDEDGIDSITTEEKYLYDNPDHMQISRTEIINSKGEKVIKSLLYSEDIKDSNSMGHHPLTLSELEAVNKMKKNRDNLIGIPIQITDLVTNTNDTVSKVVHRTNFSIYKGMVLPKDIEVLKGTKNFNISSDVRLIYKRYNLEGNPVEISHFSGPTTVYIWGYNGQYPIARIENATYSDVASALNVDKDYLDTFNEQNLEEIDFLRNKLSLKESAITTYTYEPLVGLRSTTDPKGLTTYYEYDAFNRLEFIKDQDQNIISEYGYHYKTQN</sequence>
<gene>
    <name evidence="1" type="ORF">OQ279_14910</name>
</gene>
<name>A0A9X3D198_9FLAO</name>
<organism evidence="1 2">
    <name type="scientific">Salinimicrobium profundisediminis</name>
    <dbReference type="NCBI Taxonomy" id="2994553"/>
    <lineage>
        <taxon>Bacteria</taxon>
        <taxon>Pseudomonadati</taxon>
        <taxon>Bacteroidota</taxon>
        <taxon>Flavobacteriia</taxon>
        <taxon>Flavobacteriales</taxon>
        <taxon>Flavobacteriaceae</taxon>
        <taxon>Salinimicrobium</taxon>
    </lineage>
</organism>
<protein>
    <recommendedName>
        <fullName evidence="3">RHS repeat protein</fullName>
    </recommendedName>
</protein>
<accession>A0A9X3D198</accession>
<dbReference type="RefSeq" id="WP_266070802.1">
    <property type="nucleotide sequence ID" value="NZ_JAPJDA010000027.1"/>
</dbReference>
<dbReference type="Proteomes" id="UP001148482">
    <property type="component" value="Unassembled WGS sequence"/>
</dbReference>